<dbReference type="RefSeq" id="WP_101289783.1">
    <property type="nucleotide sequence ID" value="NZ_FOUQ01000016.1"/>
</dbReference>
<dbReference type="OrthoDB" id="9808747at2"/>
<dbReference type="Gene3D" id="3.20.20.140">
    <property type="entry name" value="Metal-dependent hydrolases"/>
    <property type="match status" value="1"/>
</dbReference>
<evidence type="ECO:0000313" key="2">
    <source>
        <dbReference type="EMBL" id="PKR89039.1"/>
    </source>
</evidence>
<dbReference type="NCBIfam" id="NF038032">
    <property type="entry name" value="CehA_McbA_metalo"/>
    <property type="match status" value="1"/>
</dbReference>
<protein>
    <submittedName>
        <fullName evidence="2">Phosphotransferase</fullName>
    </submittedName>
</protein>
<dbReference type="InterPro" id="IPR003141">
    <property type="entry name" value="Pol/His_phosphatase_N"/>
</dbReference>
<dbReference type="Proteomes" id="UP000233491">
    <property type="component" value="Unassembled WGS sequence"/>
</dbReference>
<dbReference type="AlphaFoldDB" id="A0A1I4WCJ9"/>
<reference evidence="2 3" key="1">
    <citation type="submission" date="2017-12" db="EMBL/GenBank/DDBJ databases">
        <title>Anaerobic carbon monoxide metabolism by Pleomorphomonas carboxyditropha sp. nov., a new mesophilic hydrogenogenic carboxidotroph.</title>
        <authorList>
            <person name="Esquivel-Elizondo S."/>
            <person name="Krajmalnik-Brown R."/>
        </authorList>
    </citation>
    <scope>NUCLEOTIDE SEQUENCE [LARGE SCALE GENOMIC DNA]</scope>
    <source>
        <strain evidence="2 3">R5-392</strain>
    </source>
</reference>
<proteinExistence type="predicted"/>
<dbReference type="PANTHER" id="PTHR42924:SF3">
    <property type="entry name" value="POLYMERASE_HISTIDINOL PHOSPHATASE N-TERMINAL DOMAIN-CONTAINING PROTEIN"/>
    <property type="match status" value="1"/>
</dbReference>
<dbReference type="PANTHER" id="PTHR42924">
    <property type="entry name" value="EXONUCLEASE"/>
    <property type="match status" value="1"/>
</dbReference>
<dbReference type="GO" id="GO:0016740">
    <property type="term" value="F:transferase activity"/>
    <property type="evidence" value="ECO:0007669"/>
    <property type="project" value="UniProtKB-KW"/>
</dbReference>
<name>A0A1I4WCJ9_9HYPH</name>
<evidence type="ECO:0000313" key="3">
    <source>
        <dbReference type="Proteomes" id="UP000233491"/>
    </source>
</evidence>
<dbReference type="EMBL" id="PJNW01000009">
    <property type="protein sequence ID" value="PKR89039.1"/>
    <property type="molecule type" value="Genomic_DNA"/>
</dbReference>
<dbReference type="SUPFAM" id="SSF89550">
    <property type="entry name" value="PHP domain-like"/>
    <property type="match status" value="1"/>
</dbReference>
<sequence>MPFPLFDKPGRFLRGNLHTHSTRSDGALAPEEVSRRYRAMGYDFYALTDHFMAKYGFPITDTRGHRGEGFTTLIGAELHAGRMSRGEIWHILAVGLPSDFAPTGPEESGPDLARRAAAAGAFVAIAHPEWYGLTLDDAETLDAAHAIEIYNHTCHVHNARGSGASLLDALLSNDRRILAIATDDAHFSDAVYDNTDAFGAWVMVKAEENEPEAILAALKAGDFYASEGPDFHAIRRDGDALVVRTSAVDRVILLGPSARAVHVSGRAMTEARLPLAGFEGGWLRLVAIDAAGRRAWSNAAWL</sequence>
<dbReference type="SMART" id="SM00481">
    <property type="entry name" value="POLIIIAc"/>
    <property type="match status" value="1"/>
</dbReference>
<keyword evidence="2" id="KW-0808">Transferase</keyword>
<comment type="caution">
    <text evidence="2">The sequence shown here is derived from an EMBL/GenBank/DDBJ whole genome shotgun (WGS) entry which is preliminary data.</text>
</comment>
<dbReference type="GO" id="GO:0004534">
    <property type="term" value="F:5'-3' RNA exonuclease activity"/>
    <property type="evidence" value="ECO:0007669"/>
    <property type="project" value="TreeGrafter"/>
</dbReference>
<feature type="domain" description="Polymerase/histidinol phosphatase N-terminal" evidence="1">
    <location>
        <begin position="15"/>
        <end position="82"/>
    </location>
</feature>
<gene>
    <name evidence="2" type="ORF">CXZ10_13135</name>
</gene>
<keyword evidence="3" id="KW-1185">Reference proteome</keyword>
<organism evidence="2 3">
    <name type="scientific">Pleomorphomonas diazotrophica</name>
    <dbReference type="NCBI Taxonomy" id="1166257"/>
    <lineage>
        <taxon>Bacteria</taxon>
        <taxon>Pseudomonadati</taxon>
        <taxon>Pseudomonadota</taxon>
        <taxon>Alphaproteobacteria</taxon>
        <taxon>Hyphomicrobiales</taxon>
        <taxon>Pleomorphomonadaceae</taxon>
        <taxon>Pleomorphomonas</taxon>
    </lineage>
</organism>
<dbReference type="InterPro" id="IPR052018">
    <property type="entry name" value="PHP_domain"/>
</dbReference>
<evidence type="ECO:0000259" key="1">
    <source>
        <dbReference type="SMART" id="SM00481"/>
    </source>
</evidence>
<accession>A0A1I4WCJ9</accession>
<dbReference type="InterPro" id="IPR016195">
    <property type="entry name" value="Pol/histidinol_Pase-like"/>
</dbReference>
<dbReference type="GO" id="GO:0035312">
    <property type="term" value="F:5'-3' DNA exonuclease activity"/>
    <property type="evidence" value="ECO:0007669"/>
    <property type="project" value="TreeGrafter"/>
</dbReference>